<feature type="compositionally biased region" description="Polar residues" evidence="1">
    <location>
        <begin position="428"/>
        <end position="441"/>
    </location>
</feature>
<reference evidence="2" key="1">
    <citation type="submission" date="2014-01" db="EMBL/GenBank/DDBJ databases">
        <title>The genome of the white-rot fungus Pycnoporus cinnabarinus: a basidiomycete model with a versatile arsenal for lignocellulosic biomass breakdown.</title>
        <authorList>
            <person name="Levasseur A."/>
            <person name="Lomascolo A."/>
            <person name="Ruiz-Duenas F.J."/>
            <person name="Uzan E."/>
            <person name="Piumi F."/>
            <person name="Kues U."/>
            <person name="Ram A.F.J."/>
            <person name="Murat C."/>
            <person name="Haon M."/>
            <person name="Benoit I."/>
            <person name="Arfi Y."/>
            <person name="Chevret D."/>
            <person name="Drula E."/>
            <person name="Kwon M.J."/>
            <person name="Gouret P."/>
            <person name="Lesage-Meessen L."/>
            <person name="Lombard V."/>
            <person name="Mariette J."/>
            <person name="Noirot C."/>
            <person name="Park J."/>
            <person name="Patyshakuliyeva A."/>
            <person name="Wieneger R.A.B."/>
            <person name="Wosten H.A.B."/>
            <person name="Martin F."/>
            <person name="Coutinho P.M."/>
            <person name="de Vries R."/>
            <person name="Martinez A.T."/>
            <person name="Klopp C."/>
            <person name="Pontarotti P."/>
            <person name="Henrissat B."/>
            <person name="Record E."/>
        </authorList>
    </citation>
    <scope>NUCLEOTIDE SEQUENCE [LARGE SCALE GENOMIC DNA]</scope>
    <source>
        <strain evidence="2">BRFM137</strain>
    </source>
</reference>
<feature type="compositionally biased region" description="Basic and acidic residues" evidence="1">
    <location>
        <begin position="389"/>
        <end position="399"/>
    </location>
</feature>
<feature type="compositionally biased region" description="Basic and acidic residues" evidence="1">
    <location>
        <begin position="228"/>
        <end position="241"/>
    </location>
</feature>
<dbReference type="OMA" id="VFSHEDE"/>
<organism evidence="2 3">
    <name type="scientific">Pycnoporus cinnabarinus</name>
    <name type="common">Cinnabar-red polypore</name>
    <name type="synonym">Trametes cinnabarina</name>
    <dbReference type="NCBI Taxonomy" id="5643"/>
    <lineage>
        <taxon>Eukaryota</taxon>
        <taxon>Fungi</taxon>
        <taxon>Dikarya</taxon>
        <taxon>Basidiomycota</taxon>
        <taxon>Agaricomycotina</taxon>
        <taxon>Agaricomycetes</taxon>
        <taxon>Polyporales</taxon>
        <taxon>Polyporaceae</taxon>
        <taxon>Trametes</taxon>
    </lineage>
</organism>
<feature type="compositionally biased region" description="Polar residues" evidence="1">
    <location>
        <begin position="92"/>
        <end position="103"/>
    </location>
</feature>
<proteinExistence type="predicted"/>
<feature type="compositionally biased region" description="Polar residues" evidence="1">
    <location>
        <begin position="377"/>
        <end position="388"/>
    </location>
</feature>
<feature type="compositionally biased region" description="Low complexity" evidence="1">
    <location>
        <begin position="26"/>
        <end position="41"/>
    </location>
</feature>
<feature type="compositionally biased region" description="Basic and acidic residues" evidence="1">
    <location>
        <begin position="442"/>
        <end position="452"/>
    </location>
</feature>
<feature type="region of interest" description="Disordered" evidence="1">
    <location>
        <begin position="1"/>
        <end position="460"/>
    </location>
</feature>
<dbReference type="AlphaFoldDB" id="A0A060S748"/>
<feature type="compositionally biased region" description="Acidic residues" evidence="1">
    <location>
        <begin position="206"/>
        <end position="227"/>
    </location>
</feature>
<feature type="compositionally biased region" description="Polar residues" evidence="1">
    <location>
        <begin position="329"/>
        <end position="340"/>
    </location>
</feature>
<feature type="compositionally biased region" description="Low complexity" evidence="1">
    <location>
        <begin position="104"/>
        <end position="113"/>
    </location>
</feature>
<comment type="caution">
    <text evidence="2">The sequence shown here is derived from an EMBL/GenBank/DDBJ whole genome shotgun (WGS) entry which is preliminary data.</text>
</comment>
<accession>A0A060S748</accession>
<evidence type="ECO:0000313" key="3">
    <source>
        <dbReference type="Proteomes" id="UP000029665"/>
    </source>
</evidence>
<feature type="compositionally biased region" description="Acidic residues" evidence="1">
    <location>
        <begin position="182"/>
        <end position="196"/>
    </location>
</feature>
<keyword evidence="3" id="KW-1185">Reference proteome</keyword>
<dbReference type="Proteomes" id="UP000029665">
    <property type="component" value="Unassembled WGS sequence"/>
</dbReference>
<sequence length="479" mass="51854">MAKGGRGRGSRSSKRVASDDDDGVLDDATAPAAPNDDNLPAESSLKPVRPSRKTKETADKAWEMLKPGAKRRKSQAASDDESGSNPKKRKTGAQSKSQNSTQLAAAQYPAPAADAEDENDEKQLASGAELQAGTERHLPPKFIKHAFQPSDPDEHGDGGAHDAISTASTPAKKRHIKRYASDEDDESEDDDDDELEPTVKSRAVMEEEAEEEDGEDDDDDDDDDGDQQDERALARQFEAEKASWVSDNPTDEEFPDASAFAPSQRPKGRARTPPSRLPSPMDTPTIRYSTSGSSKLFSDGSPTPSAPQRRHHKRLREETSDDEQVASAVGQNVTISQSKATSKKRRPSQGEHAPSPVASGQDHSSTSRRQERVPPVANSTSSQTPSQDVTRKDKVHGKTGELSATNRSKAHLKDVSTGKKRSSAAHLPNQSQAGTTHGNEGTQHELLQERKAQKSAMPLPKIIPWTTNAAFMSPLSNRE</sequence>
<dbReference type="EMBL" id="CCBP010000003">
    <property type="protein sequence ID" value="CDO68114.1"/>
    <property type="molecule type" value="Genomic_DNA"/>
</dbReference>
<gene>
    <name evidence="2" type="ORF">BN946_scf185044.g22</name>
</gene>
<evidence type="ECO:0000313" key="2">
    <source>
        <dbReference type="EMBL" id="CDO68114.1"/>
    </source>
</evidence>
<dbReference type="HOGENOM" id="CLU_570032_0_0_1"/>
<feature type="compositionally biased region" description="Polar residues" evidence="1">
    <location>
        <begin position="286"/>
        <end position="303"/>
    </location>
</feature>
<protein>
    <submittedName>
        <fullName evidence="2">Uncharacterized protein</fullName>
    </submittedName>
</protein>
<feature type="compositionally biased region" description="Basic and acidic residues" evidence="1">
    <location>
        <begin position="53"/>
        <end position="63"/>
    </location>
</feature>
<evidence type="ECO:0000256" key="1">
    <source>
        <dbReference type="SAM" id="MobiDB-lite"/>
    </source>
</evidence>
<name>A0A060S748_PYCCI</name>
<feature type="compositionally biased region" description="Basic residues" evidence="1">
    <location>
        <begin position="1"/>
        <end position="14"/>
    </location>
</feature>